<keyword evidence="1" id="KW-0520">NAD</keyword>
<dbReference type="GO" id="GO:0070403">
    <property type="term" value="F:NAD+ binding"/>
    <property type="evidence" value="ECO:0007669"/>
    <property type="project" value="InterPro"/>
</dbReference>
<comment type="caution">
    <text evidence="3">The sequence shown here is derived from an EMBL/GenBank/DDBJ whole genome shotgun (WGS) entry which is preliminary data.</text>
</comment>
<dbReference type="Pfam" id="PF02737">
    <property type="entry name" value="3HCDH_N"/>
    <property type="match status" value="1"/>
</dbReference>
<dbReference type="PANTHER" id="PTHR43561">
    <property type="match status" value="1"/>
</dbReference>
<dbReference type="InterPro" id="IPR052242">
    <property type="entry name" value="Mito_3-hydroxyacyl-CoA_DH"/>
</dbReference>
<dbReference type="GO" id="GO:0003857">
    <property type="term" value="F:(3S)-3-hydroxyacyl-CoA dehydrogenase (NAD+) activity"/>
    <property type="evidence" value="ECO:0007669"/>
    <property type="project" value="TreeGrafter"/>
</dbReference>
<feature type="non-terminal residue" evidence="3">
    <location>
        <position position="1"/>
    </location>
</feature>
<feature type="non-terminal residue" evidence="3">
    <location>
        <position position="119"/>
    </location>
</feature>
<dbReference type="GO" id="GO:0005739">
    <property type="term" value="C:mitochondrion"/>
    <property type="evidence" value="ECO:0007669"/>
    <property type="project" value="TreeGrafter"/>
</dbReference>
<dbReference type="GO" id="GO:0006635">
    <property type="term" value="P:fatty acid beta-oxidation"/>
    <property type="evidence" value="ECO:0007669"/>
    <property type="project" value="TreeGrafter"/>
</dbReference>
<dbReference type="InterPro" id="IPR036291">
    <property type="entry name" value="NAD(P)-bd_dom_sf"/>
</dbReference>
<gene>
    <name evidence="3" type="ORF">S03H2_70543</name>
</gene>
<dbReference type="EMBL" id="BARU01046912">
    <property type="protein sequence ID" value="GAH94677.1"/>
    <property type="molecule type" value="Genomic_DNA"/>
</dbReference>
<organism evidence="3">
    <name type="scientific">marine sediment metagenome</name>
    <dbReference type="NCBI Taxonomy" id="412755"/>
    <lineage>
        <taxon>unclassified sequences</taxon>
        <taxon>metagenomes</taxon>
        <taxon>ecological metagenomes</taxon>
    </lineage>
</organism>
<dbReference type="AlphaFoldDB" id="X1JKS5"/>
<name>X1JKS5_9ZZZZ</name>
<proteinExistence type="predicted"/>
<dbReference type="Gene3D" id="3.40.50.720">
    <property type="entry name" value="NAD(P)-binding Rossmann-like Domain"/>
    <property type="match status" value="1"/>
</dbReference>
<protein>
    <recommendedName>
        <fullName evidence="2">3-hydroxyacyl-CoA dehydrogenase NAD binding domain-containing protein</fullName>
    </recommendedName>
</protein>
<dbReference type="PANTHER" id="PTHR43561:SF3">
    <property type="entry name" value="HYDROXYACYL-COENZYME A DEHYDROGENASE, MITOCHONDRIAL"/>
    <property type="match status" value="1"/>
</dbReference>
<feature type="domain" description="3-hydroxyacyl-CoA dehydrogenase NAD binding" evidence="2">
    <location>
        <begin position="3"/>
        <end position="55"/>
    </location>
</feature>
<evidence type="ECO:0000256" key="1">
    <source>
        <dbReference type="ARBA" id="ARBA00023027"/>
    </source>
</evidence>
<evidence type="ECO:0000259" key="2">
    <source>
        <dbReference type="Pfam" id="PF02737"/>
    </source>
</evidence>
<accession>X1JKS5</accession>
<dbReference type="SUPFAM" id="SSF51735">
    <property type="entry name" value="NAD(P)-binding Rossmann-fold domains"/>
    <property type="match status" value="1"/>
</dbReference>
<sequence length="119" mass="13187">SKSITEIAQGCNKPENVIGIHFFNPAPLMRLIEVIKGDKSSDEAMDIGVEFSESLPCLRGKRFVTRVLKDRPGFIVNRVLSPNSMYSNYIVDLAYEKGIPWEQVDADLSGPNAPMTSLT</sequence>
<reference evidence="3" key="1">
    <citation type="journal article" date="2014" name="Front. Microbiol.">
        <title>High frequency of phylogenetically diverse reductive dehalogenase-homologous genes in deep subseafloor sedimentary metagenomes.</title>
        <authorList>
            <person name="Kawai M."/>
            <person name="Futagami T."/>
            <person name="Toyoda A."/>
            <person name="Takaki Y."/>
            <person name="Nishi S."/>
            <person name="Hori S."/>
            <person name="Arai W."/>
            <person name="Tsubouchi T."/>
            <person name="Morono Y."/>
            <person name="Uchiyama I."/>
            <person name="Ito T."/>
            <person name="Fujiyama A."/>
            <person name="Inagaki F."/>
            <person name="Takami H."/>
        </authorList>
    </citation>
    <scope>NUCLEOTIDE SEQUENCE</scope>
    <source>
        <strain evidence="3">Expedition CK06-06</strain>
    </source>
</reference>
<evidence type="ECO:0000313" key="3">
    <source>
        <dbReference type="EMBL" id="GAH94677.1"/>
    </source>
</evidence>
<dbReference type="InterPro" id="IPR006176">
    <property type="entry name" value="3-OHacyl-CoA_DH_NAD-bd"/>
</dbReference>